<accession>A0ABN9SFQ0</accession>
<reference evidence="1" key="1">
    <citation type="submission" date="2023-10" db="EMBL/GenBank/DDBJ databases">
        <authorList>
            <person name="Chen Y."/>
            <person name="Shah S."/>
            <person name="Dougan E. K."/>
            <person name="Thang M."/>
            <person name="Chan C."/>
        </authorList>
    </citation>
    <scope>NUCLEOTIDE SEQUENCE [LARGE SCALE GENOMIC DNA]</scope>
</reference>
<gene>
    <name evidence="1" type="ORF">PCOR1329_LOCUS28916</name>
</gene>
<dbReference type="EMBL" id="CAUYUJ010010771">
    <property type="protein sequence ID" value="CAK0830208.1"/>
    <property type="molecule type" value="Genomic_DNA"/>
</dbReference>
<keyword evidence="2" id="KW-1185">Reference proteome</keyword>
<name>A0ABN9SFQ0_9DINO</name>
<proteinExistence type="predicted"/>
<feature type="non-terminal residue" evidence="1">
    <location>
        <position position="1"/>
    </location>
</feature>
<dbReference type="Proteomes" id="UP001189429">
    <property type="component" value="Unassembled WGS sequence"/>
</dbReference>
<protein>
    <submittedName>
        <fullName evidence="1">Uncharacterized protein</fullName>
    </submittedName>
</protein>
<evidence type="ECO:0000313" key="1">
    <source>
        <dbReference type="EMBL" id="CAK0830208.1"/>
    </source>
</evidence>
<feature type="non-terminal residue" evidence="1">
    <location>
        <position position="173"/>
    </location>
</feature>
<evidence type="ECO:0000313" key="2">
    <source>
        <dbReference type="Proteomes" id="UP001189429"/>
    </source>
</evidence>
<sequence length="173" mass="19748">VPASKRRKKRPADILEERDGWELGYEPTMQAALDEPKKADSDDSKEYIIARKVDGKQRLVATWADDYEWEVVGTHADQLSDKKSTGQFRLFKGQLDGASVITCIVNHKTRGQWLQIQHGSGQLLQLRGYKPEYFEDAKKWAAQAALDFTMGRKDKAKLEVEKAEWLESHGIET</sequence>
<comment type="caution">
    <text evidence="1">The sequence shown here is derived from an EMBL/GenBank/DDBJ whole genome shotgun (WGS) entry which is preliminary data.</text>
</comment>
<organism evidence="1 2">
    <name type="scientific">Prorocentrum cordatum</name>
    <dbReference type="NCBI Taxonomy" id="2364126"/>
    <lineage>
        <taxon>Eukaryota</taxon>
        <taxon>Sar</taxon>
        <taxon>Alveolata</taxon>
        <taxon>Dinophyceae</taxon>
        <taxon>Prorocentrales</taxon>
        <taxon>Prorocentraceae</taxon>
        <taxon>Prorocentrum</taxon>
    </lineage>
</organism>